<name>A0A2R8FAA2_9CHLA</name>
<proteinExistence type="predicted"/>
<reference evidence="2" key="1">
    <citation type="submission" date="2017-11" db="EMBL/GenBank/DDBJ databases">
        <authorList>
            <person name="Seth-Smith MB H."/>
        </authorList>
    </citation>
    <scope>NUCLEOTIDE SEQUENCE [LARGE SCALE GENOMIC DNA]</scope>
</reference>
<organism evidence="1 2">
    <name type="scientific">Chlamydia serpentis</name>
    <dbReference type="NCBI Taxonomy" id="1967782"/>
    <lineage>
        <taxon>Bacteria</taxon>
        <taxon>Pseudomonadati</taxon>
        <taxon>Chlamydiota</taxon>
        <taxon>Chlamydiia</taxon>
        <taxon>Chlamydiales</taxon>
        <taxon>Chlamydiaceae</taxon>
        <taxon>Chlamydia/Chlamydophila group</taxon>
        <taxon>Chlamydia</taxon>
    </lineage>
</organism>
<dbReference type="RefSeq" id="WP_231911692.1">
    <property type="nucleotide sequence ID" value="NZ_LT993738.1"/>
</dbReference>
<evidence type="ECO:0000313" key="1">
    <source>
        <dbReference type="EMBL" id="SPN73324.1"/>
    </source>
</evidence>
<dbReference type="KEGG" id="csee:C10C_0142"/>
<dbReference type="EMBL" id="LT993738">
    <property type="protein sequence ID" value="SPN73324.1"/>
    <property type="molecule type" value="Genomic_DNA"/>
</dbReference>
<protein>
    <submittedName>
        <fullName evidence="1">Uncharacterized protein</fullName>
    </submittedName>
</protein>
<gene>
    <name evidence="1" type="ORF">C10C_0142</name>
</gene>
<accession>A0A2R8FAA2</accession>
<evidence type="ECO:0000313" key="2">
    <source>
        <dbReference type="Proteomes" id="UP000244926"/>
    </source>
</evidence>
<keyword evidence="2" id="KW-1185">Reference proteome</keyword>
<dbReference type="AlphaFoldDB" id="A0A2R8FAA2"/>
<sequence length="272" mass="30667">MKKTKILIVLLTALLIGTVRFLIIPKFSTNHMIDSQSLMELTKAFNQAENNSYESSISKLLEELMISSFVNREGSDADQRPIFVNAQANFEQAIVYLLKSKQIVNCTCIIHTPAPATPLCGTGEISTGLIDPIVQNDRERLLTVKKRINIIHDYLQEGGKLFTVYPKKGRELRSPEQLRILDDLVQSYPNQLHAVELNCDIIPQDLVGATYFIAFADFSTYILSLRSCQAISPTNGTWAIWFGANYESVIEDRLQGVLSFLRNHGFHYPLSL</sequence>
<dbReference type="Proteomes" id="UP000244926">
    <property type="component" value="Chromosome I"/>
</dbReference>